<dbReference type="PANTHER" id="PTHR36091">
    <property type="entry name" value="ALTERED INHERITANCE OF MITOCHONDRIA PROTEIN 9, MITOCHONDRIAL"/>
    <property type="match status" value="1"/>
</dbReference>
<accession>A0A0G2GJ41</accession>
<comment type="caution">
    <text evidence="1">The sequence shown here is derived from an EMBL/GenBank/DDBJ whole genome shotgun (WGS) entry which is preliminary data.</text>
</comment>
<evidence type="ECO:0000313" key="1">
    <source>
        <dbReference type="EMBL" id="KKY23558.1"/>
    </source>
</evidence>
<dbReference type="InterPro" id="IPR051035">
    <property type="entry name" value="Mito_inheritance_9"/>
</dbReference>
<dbReference type="GO" id="GO:0005739">
    <property type="term" value="C:mitochondrion"/>
    <property type="evidence" value="ECO:0007669"/>
    <property type="project" value="TreeGrafter"/>
</dbReference>
<reference evidence="1 2" key="2">
    <citation type="submission" date="2015-05" db="EMBL/GenBank/DDBJ databases">
        <authorList>
            <person name="Morales-Cruz A."/>
            <person name="Amrine K.C."/>
            <person name="Cantu D."/>
        </authorList>
    </citation>
    <scope>NUCLEOTIDE SEQUENCE [LARGE SCALE GENOMIC DNA]</scope>
    <source>
        <strain evidence="1">UCRPC4</strain>
    </source>
</reference>
<dbReference type="AlphaFoldDB" id="A0A0G2GJ41"/>
<reference evidence="1 2" key="1">
    <citation type="submission" date="2015-05" db="EMBL/GenBank/DDBJ databases">
        <title>Distinctive expansion of gene families associated with plant cell wall degradation and secondary metabolism in the genomes of grapevine trunk pathogens.</title>
        <authorList>
            <person name="Lawrence D.P."/>
            <person name="Travadon R."/>
            <person name="Rolshausen P.E."/>
            <person name="Baumgartner K."/>
        </authorList>
    </citation>
    <scope>NUCLEOTIDE SEQUENCE [LARGE SCALE GENOMIC DNA]</scope>
    <source>
        <strain evidence="1">UCRPC4</strain>
    </source>
</reference>
<name>A0A0G2GJ41_PHACM</name>
<dbReference type="GO" id="GO:0016740">
    <property type="term" value="F:transferase activity"/>
    <property type="evidence" value="ECO:0007669"/>
    <property type="project" value="UniProtKB-KW"/>
</dbReference>
<keyword evidence="1" id="KW-0808">Transferase</keyword>
<proteinExistence type="predicted"/>
<dbReference type="EMBL" id="LCWF01000066">
    <property type="protein sequence ID" value="KKY23558.1"/>
    <property type="molecule type" value="Genomic_DNA"/>
</dbReference>
<gene>
    <name evidence="1" type="ORF">UCRPC4_g02821</name>
</gene>
<dbReference type="Proteomes" id="UP000053317">
    <property type="component" value="Unassembled WGS sequence"/>
</dbReference>
<dbReference type="PANTHER" id="PTHR36091:SF1">
    <property type="entry name" value="ALTERED INHERITANCE OF MITOCHONDRIA PROTEIN 9, MITOCHONDRIAL"/>
    <property type="match status" value="1"/>
</dbReference>
<sequence>MVREARSILIICVPEVYSWSAQTDNEVGSEYIIMAEAVDSQIAESWESMAREDKVFIMKDLVAIEKKMLSTSFNWQSVYIRPLILQARHPDLFDYDSELKKQFAKSIVLYLYEVNTAKENAKLDRVLHVPHGRTRCDPISFAGQTWDNDIIPLRESLILGGKGEGWNEVQDFWNSVSGLLQKDGWTTSDRYDDAVALFAELRKIDWRDMVGKERD</sequence>
<protein>
    <submittedName>
        <fullName evidence="1">Putative phosphotransferase enzyme family protein</fullName>
    </submittedName>
</protein>
<dbReference type="OrthoDB" id="2968323at2759"/>
<organism evidence="1 2">
    <name type="scientific">Phaeomoniella chlamydospora</name>
    <name type="common">Phaeoacremonium chlamydosporum</name>
    <dbReference type="NCBI Taxonomy" id="158046"/>
    <lineage>
        <taxon>Eukaryota</taxon>
        <taxon>Fungi</taxon>
        <taxon>Dikarya</taxon>
        <taxon>Ascomycota</taxon>
        <taxon>Pezizomycotina</taxon>
        <taxon>Eurotiomycetes</taxon>
        <taxon>Chaetothyriomycetidae</taxon>
        <taxon>Phaeomoniellales</taxon>
        <taxon>Phaeomoniellaceae</taxon>
        <taxon>Phaeomoniella</taxon>
    </lineage>
</organism>
<evidence type="ECO:0000313" key="2">
    <source>
        <dbReference type="Proteomes" id="UP000053317"/>
    </source>
</evidence>
<keyword evidence="2" id="KW-1185">Reference proteome</keyword>